<dbReference type="Gene3D" id="3.10.450.50">
    <property type="match status" value="1"/>
</dbReference>
<reference evidence="1" key="2">
    <citation type="submission" date="2021-04" db="EMBL/GenBank/DDBJ databases">
        <authorList>
            <person name="Gilroy R."/>
        </authorList>
    </citation>
    <scope>NUCLEOTIDE SEQUENCE</scope>
    <source>
        <strain evidence="1">USAMLcec2-132</strain>
    </source>
</reference>
<protein>
    <submittedName>
        <fullName evidence="1">Nuclear transport factor 2 family protein</fullName>
    </submittedName>
</protein>
<evidence type="ECO:0000313" key="2">
    <source>
        <dbReference type="Proteomes" id="UP000823891"/>
    </source>
</evidence>
<organism evidence="1 2">
    <name type="scientific">Candidatus Eisenbergiella merdavium</name>
    <dbReference type="NCBI Taxonomy" id="2838551"/>
    <lineage>
        <taxon>Bacteria</taxon>
        <taxon>Bacillati</taxon>
        <taxon>Bacillota</taxon>
        <taxon>Clostridia</taxon>
        <taxon>Lachnospirales</taxon>
        <taxon>Lachnospiraceae</taxon>
        <taxon>Eisenbergiella</taxon>
    </lineage>
</organism>
<dbReference type="AlphaFoldDB" id="A0A9D2NII0"/>
<accession>A0A9D2NII0</accession>
<dbReference type="InterPro" id="IPR032710">
    <property type="entry name" value="NTF2-like_dom_sf"/>
</dbReference>
<dbReference type="Proteomes" id="UP000823891">
    <property type="component" value="Unassembled WGS sequence"/>
</dbReference>
<dbReference type="SUPFAM" id="SSF54427">
    <property type="entry name" value="NTF2-like"/>
    <property type="match status" value="1"/>
</dbReference>
<dbReference type="EMBL" id="DWWS01000065">
    <property type="protein sequence ID" value="HJC25463.1"/>
    <property type="molecule type" value="Genomic_DNA"/>
</dbReference>
<reference evidence="1" key="1">
    <citation type="journal article" date="2021" name="PeerJ">
        <title>Extensive microbial diversity within the chicken gut microbiome revealed by metagenomics and culture.</title>
        <authorList>
            <person name="Gilroy R."/>
            <person name="Ravi A."/>
            <person name="Getino M."/>
            <person name="Pursley I."/>
            <person name="Horton D.L."/>
            <person name="Alikhan N.F."/>
            <person name="Baker D."/>
            <person name="Gharbi K."/>
            <person name="Hall N."/>
            <person name="Watson M."/>
            <person name="Adriaenssens E.M."/>
            <person name="Foster-Nyarko E."/>
            <person name="Jarju S."/>
            <person name="Secka A."/>
            <person name="Antonio M."/>
            <person name="Oren A."/>
            <person name="Chaudhuri R.R."/>
            <person name="La Ragione R."/>
            <person name="Hildebrand F."/>
            <person name="Pallen M.J."/>
        </authorList>
    </citation>
    <scope>NUCLEOTIDE SEQUENCE</scope>
    <source>
        <strain evidence="1">USAMLcec2-132</strain>
    </source>
</reference>
<gene>
    <name evidence="1" type="ORF">H9761_17485</name>
</gene>
<name>A0A9D2NII0_9FIRM</name>
<comment type="caution">
    <text evidence="1">The sequence shown here is derived from an EMBL/GenBank/DDBJ whole genome shotgun (WGS) entry which is preliminary data.</text>
</comment>
<sequence>MDIHAYWDAVLKQDADAMRAFFHDTAYINWHCTNEHFTVEEFIRANCEYPGEWDGIVERVECTGSLTVTAVKVFTLNRELSFHVVSFIHTNDGKIDSIDEYWGDDGPAPQWRLDKRIGSAIR</sequence>
<proteinExistence type="predicted"/>
<evidence type="ECO:0000313" key="1">
    <source>
        <dbReference type="EMBL" id="HJC25463.1"/>
    </source>
</evidence>